<keyword evidence="5" id="KW-0808">Transferase</keyword>
<evidence type="ECO:0000256" key="9">
    <source>
        <dbReference type="ARBA" id="ARBA00022777"/>
    </source>
</evidence>
<dbReference type="InterPro" id="IPR011009">
    <property type="entry name" value="Kinase-like_dom_sf"/>
</dbReference>
<sequence length="527" mass="58230">MALVIRPLLRLFKAGFVMAREGVFGLAHLPDLPPGPRLAIRLARLLERRSVRDKSADLRLSDAFNRLGPSYVKLGQFLATRADVVGKDAAEELAALQDRLPAFPQDEAIAAIAEQLGAPIDELFVEFGGAVAAASIAQVHPAVIEERDGTRRKVAVKILRPGVSRRFQKDLESYYLVARLAERFLPASRRLRPLAIVDTLARSVALEMDFRLEAAALSEMAENTASDPGFRVPAVNWLRTGKGVLVMEWIEGRKLSDVLGLIQDGQDLPALGASVIQSFLRHTLRDGFFHADMHQGNLFAEPDGTLVAVDFGITGRLSPQERRFLAEILYGFITRNYRRVAEVHFEAGYVPSNQDVDVFAQAIRAIGEPIHGQDASEISMARLLTQLFEVTELFDMRTQPQLIMLQKTMVVVEGVARSLNPHLDMWSTAEPVVREWIEQHLGPAGKLRDLGIGLSALNRVASDLPIFADRIGRLSEELESMAHKGLRFDSETAEAIGKAEARHTRYGRVALWIIAISLAAMAMNGVF</sequence>
<name>A0A562T282_9HYPH</name>
<reference evidence="14 15" key="1">
    <citation type="submission" date="2019-07" db="EMBL/GenBank/DDBJ databases">
        <title>Genomic Encyclopedia of Archaeal and Bacterial Type Strains, Phase II (KMG-II): from individual species to whole genera.</title>
        <authorList>
            <person name="Goeker M."/>
        </authorList>
    </citation>
    <scope>NUCLEOTIDE SEQUENCE [LARGE SCALE GENOMIC DNA]</scope>
    <source>
        <strain evidence="14 15">ATCC BAA-252</strain>
    </source>
</reference>
<dbReference type="PANTHER" id="PTHR10566:SF113">
    <property type="entry name" value="PROTEIN ACTIVITY OF BC1 COMPLEX KINASE 7, CHLOROPLASTIC"/>
    <property type="match status" value="1"/>
</dbReference>
<keyword evidence="9" id="KW-0418">Kinase</keyword>
<evidence type="ECO:0000313" key="15">
    <source>
        <dbReference type="Proteomes" id="UP000320593"/>
    </source>
</evidence>
<dbReference type="InterPro" id="IPR050154">
    <property type="entry name" value="UbiB_kinase"/>
</dbReference>
<evidence type="ECO:0000256" key="1">
    <source>
        <dbReference type="ARBA" id="ARBA00005020"/>
    </source>
</evidence>
<dbReference type="GO" id="GO:0004672">
    <property type="term" value="F:protein kinase activity"/>
    <property type="evidence" value="ECO:0007669"/>
    <property type="project" value="InterPro"/>
</dbReference>
<comment type="similarity">
    <text evidence="2">Belongs to the protein kinase superfamily. ADCK protein kinase family.</text>
</comment>
<gene>
    <name evidence="14" type="ORF">JM93_02559</name>
</gene>
<keyword evidence="12" id="KW-0472">Membrane</keyword>
<protein>
    <submittedName>
        <fullName evidence="14">2-octaprenylphenol hydroxylase</fullName>
    </submittedName>
</protein>
<feature type="domain" description="Protein kinase" evidence="13">
    <location>
        <begin position="125"/>
        <end position="506"/>
    </location>
</feature>
<dbReference type="GO" id="GO:0005524">
    <property type="term" value="F:ATP binding"/>
    <property type="evidence" value="ECO:0007669"/>
    <property type="project" value="UniProtKB-KW"/>
</dbReference>
<evidence type="ECO:0000256" key="10">
    <source>
        <dbReference type="ARBA" id="ARBA00022840"/>
    </source>
</evidence>
<keyword evidence="15" id="KW-1185">Reference proteome</keyword>
<dbReference type="CDD" id="cd13972">
    <property type="entry name" value="UbiB"/>
    <property type="match status" value="1"/>
</dbReference>
<keyword evidence="7" id="KW-0812">Transmembrane</keyword>
<dbReference type="InterPro" id="IPR004147">
    <property type="entry name" value="ABC1_dom"/>
</dbReference>
<evidence type="ECO:0000256" key="8">
    <source>
        <dbReference type="ARBA" id="ARBA00022741"/>
    </source>
</evidence>
<dbReference type="InterPro" id="IPR045308">
    <property type="entry name" value="UbiB_bact"/>
</dbReference>
<dbReference type="InterPro" id="IPR000719">
    <property type="entry name" value="Prot_kinase_dom"/>
</dbReference>
<keyword evidence="8" id="KW-0547">Nucleotide-binding</keyword>
<dbReference type="Pfam" id="PF03109">
    <property type="entry name" value="ABC1"/>
    <property type="match status" value="1"/>
</dbReference>
<dbReference type="RefSeq" id="WP_145343794.1">
    <property type="nucleotide sequence ID" value="NZ_SMLY01000082.1"/>
</dbReference>
<dbReference type="OrthoDB" id="9795390at2"/>
<evidence type="ECO:0000256" key="3">
    <source>
        <dbReference type="ARBA" id="ARBA00022475"/>
    </source>
</evidence>
<evidence type="ECO:0000256" key="7">
    <source>
        <dbReference type="ARBA" id="ARBA00022692"/>
    </source>
</evidence>
<keyword evidence="4" id="KW-0997">Cell inner membrane</keyword>
<evidence type="ECO:0000256" key="5">
    <source>
        <dbReference type="ARBA" id="ARBA00022679"/>
    </source>
</evidence>
<organism evidence="14 15">
    <name type="scientific">Roseibium hamelinense</name>
    <dbReference type="NCBI Taxonomy" id="150831"/>
    <lineage>
        <taxon>Bacteria</taxon>
        <taxon>Pseudomonadati</taxon>
        <taxon>Pseudomonadota</taxon>
        <taxon>Alphaproteobacteria</taxon>
        <taxon>Hyphomicrobiales</taxon>
        <taxon>Stappiaceae</taxon>
        <taxon>Roseibium</taxon>
    </lineage>
</organism>
<keyword evidence="11" id="KW-1133">Transmembrane helix</keyword>
<dbReference type="GO" id="GO:0006744">
    <property type="term" value="P:ubiquinone biosynthetic process"/>
    <property type="evidence" value="ECO:0007669"/>
    <property type="project" value="UniProtKB-UniPathway"/>
</dbReference>
<evidence type="ECO:0000256" key="12">
    <source>
        <dbReference type="ARBA" id="ARBA00023136"/>
    </source>
</evidence>
<dbReference type="EMBL" id="VLLF01000005">
    <property type="protein sequence ID" value="TWI87318.1"/>
    <property type="molecule type" value="Genomic_DNA"/>
</dbReference>
<dbReference type="Proteomes" id="UP000320593">
    <property type="component" value="Unassembled WGS sequence"/>
</dbReference>
<dbReference type="PROSITE" id="PS50011">
    <property type="entry name" value="PROTEIN_KINASE_DOM"/>
    <property type="match status" value="1"/>
</dbReference>
<proteinExistence type="inferred from homology"/>
<evidence type="ECO:0000256" key="4">
    <source>
        <dbReference type="ARBA" id="ARBA00022519"/>
    </source>
</evidence>
<dbReference type="InterPro" id="IPR010232">
    <property type="entry name" value="UbiB"/>
</dbReference>
<evidence type="ECO:0000256" key="11">
    <source>
        <dbReference type="ARBA" id="ARBA00022989"/>
    </source>
</evidence>
<evidence type="ECO:0000256" key="6">
    <source>
        <dbReference type="ARBA" id="ARBA00022688"/>
    </source>
</evidence>
<dbReference type="SUPFAM" id="SSF56112">
    <property type="entry name" value="Protein kinase-like (PK-like)"/>
    <property type="match status" value="1"/>
</dbReference>
<keyword evidence="6" id="KW-0831">Ubiquinone biosynthesis</keyword>
<comment type="pathway">
    <text evidence="1">Cofactor biosynthesis; ubiquinone biosynthesis [regulation].</text>
</comment>
<dbReference type="PANTHER" id="PTHR10566">
    <property type="entry name" value="CHAPERONE-ACTIVITY OF BC1 COMPLEX CABC1 -RELATED"/>
    <property type="match status" value="1"/>
</dbReference>
<dbReference type="UniPathway" id="UPA00232"/>
<keyword evidence="3" id="KW-1003">Cell membrane</keyword>
<evidence type="ECO:0000259" key="13">
    <source>
        <dbReference type="PROSITE" id="PS50011"/>
    </source>
</evidence>
<accession>A0A562T282</accession>
<evidence type="ECO:0000256" key="2">
    <source>
        <dbReference type="ARBA" id="ARBA00009670"/>
    </source>
</evidence>
<comment type="caution">
    <text evidence="14">The sequence shown here is derived from an EMBL/GenBank/DDBJ whole genome shotgun (WGS) entry which is preliminary data.</text>
</comment>
<dbReference type="AlphaFoldDB" id="A0A562T282"/>
<evidence type="ECO:0000313" key="14">
    <source>
        <dbReference type="EMBL" id="TWI87318.1"/>
    </source>
</evidence>
<keyword evidence="10" id="KW-0067">ATP-binding</keyword>
<dbReference type="NCBIfam" id="TIGR01982">
    <property type="entry name" value="UbiB"/>
    <property type="match status" value="1"/>
</dbReference>